<dbReference type="AlphaFoldDB" id="A0AAI8YDP2"/>
<reference evidence="3" key="1">
    <citation type="submission" date="2023-10" db="EMBL/GenBank/DDBJ databases">
        <authorList>
            <person name="Hackl T."/>
        </authorList>
    </citation>
    <scope>NUCLEOTIDE SEQUENCE</scope>
</reference>
<dbReference type="InterPro" id="IPR052895">
    <property type="entry name" value="HetReg/Transcr_Mod"/>
</dbReference>
<protein>
    <submittedName>
        <fullName evidence="3">Uu.00g038840.m01.CDS01</fullName>
    </submittedName>
</protein>
<dbReference type="EMBL" id="CAUWAG010000003">
    <property type="protein sequence ID" value="CAJ2501031.1"/>
    <property type="molecule type" value="Genomic_DNA"/>
</dbReference>
<evidence type="ECO:0000313" key="4">
    <source>
        <dbReference type="Proteomes" id="UP001295740"/>
    </source>
</evidence>
<dbReference type="Proteomes" id="UP001295740">
    <property type="component" value="Unassembled WGS sequence"/>
</dbReference>
<keyword evidence="4" id="KW-1185">Reference proteome</keyword>
<evidence type="ECO:0000256" key="1">
    <source>
        <dbReference type="SAM" id="MobiDB-lite"/>
    </source>
</evidence>
<feature type="domain" description="Heterokaryon incompatibility" evidence="2">
    <location>
        <begin position="107"/>
        <end position="263"/>
    </location>
</feature>
<accession>A0AAI8YDP2</accession>
<feature type="region of interest" description="Disordered" evidence="1">
    <location>
        <begin position="562"/>
        <end position="591"/>
    </location>
</feature>
<comment type="caution">
    <text evidence="3">The sequence shown here is derived from an EMBL/GenBank/DDBJ whole genome shotgun (WGS) entry which is preliminary data.</text>
</comment>
<sequence>MTVLFELPAYSRPRSDGKHDLGKAEAEQTLAQANQSVNYQTSVIMSDESAAVAAIRDLDTNGKHPYQPLDTAISGIRLLYLGPGKGTDPLLCTLKHASLQTQPKPQYQTISYVWGNPNQRGETVIESIAVSVPASSERVLRRLRSSETTLCLWIDAICINQDDLPERGQQVGMMAAIYKNSMGNIVHLGEDDHFMQAALKNLHDILEDMRAKTSNAKNLRDVLYGCGGIKPYTSDKLPIELDVEALSHLYSSPWFGRLWVFQEATLAPNNTCVCGSFTLDLLDVVRAARWLQFHYRSTPAVVQIANSAGFPHAVPMFDTIDHAQGFNRRMDYESTLFDLLLSTQKLVATDPRDHLFGVFGLLEQRAQQDLLPGTFELRGLVKQRGKPLHQDLQLLMQPNYTLSLPKVMRNATRLAILDREDLKPLDHLTHRADGESESDFCSWTVRWDRAFDARFDTSPYPLPLFSDLGLPIRGSFAASLLRQDIDGDVLSLLGVEGGEVSEVGEIFKKECWDSRDDSSLLRLLCAAEDMAFRTNPGFSHFDLRHVLCTWYYLRGKTSPQPKDYGSFKASGPDLDSGLPGDTPAEERKPSSLHYRYRQMGDEFQFIGNAYVHGLTNGEIGEQVAQGVEEKVFRVR</sequence>
<dbReference type="PANTHER" id="PTHR24148:SF64">
    <property type="entry name" value="HETEROKARYON INCOMPATIBILITY DOMAIN-CONTAINING PROTEIN"/>
    <property type="match status" value="1"/>
</dbReference>
<dbReference type="InterPro" id="IPR010730">
    <property type="entry name" value="HET"/>
</dbReference>
<organism evidence="3 4">
    <name type="scientific">Anthostomella pinea</name>
    <dbReference type="NCBI Taxonomy" id="933095"/>
    <lineage>
        <taxon>Eukaryota</taxon>
        <taxon>Fungi</taxon>
        <taxon>Dikarya</taxon>
        <taxon>Ascomycota</taxon>
        <taxon>Pezizomycotina</taxon>
        <taxon>Sordariomycetes</taxon>
        <taxon>Xylariomycetidae</taxon>
        <taxon>Xylariales</taxon>
        <taxon>Xylariaceae</taxon>
        <taxon>Anthostomella</taxon>
    </lineage>
</organism>
<dbReference type="PANTHER" id="PTHR24148">
    <property type="entry name" value="ANKYRIN REPEAT DOMAIN-CONTAINING PROTEIN 39 HOMOLOG-RELATED"/>
    <property type="match status" value="1"/>
</dbReference>
<gene>
    <name evidence="3" type="ORF">KHLLAP_LOCUS1499</name>
</gene>
<proteinExistence type="predicted"/>
<evidence type="ECO:0000313" key="3">
    <source>
        <dbReference type="EMBL" id="CAJ2501031.1"/>
    </source>
</evidence>
<dbReference type="Pfam" id="PF06985">
    <property type="entry name" value="HET"/>
    <property type="match status" value="1"/>
</dbReference>
<name>A0AAI8YDP2_9PEZI</name>
<evidence type="ECO:0000259" key="2">
    <source>
        <dbReference type="Pfam" id="PF06985"/>
    </source>
</evidence>